<evidence type="ECO:0000256" key="1">
    <source>
        <dbReference type="SAM" id="MobiDB-lite"/>
    </source>
</evidence>
<sequence>MPTDFFHGHCINATAEKCGLQQSLKVNIEDIPGSIQTSNISVSQKSACAYQFYHRTNGFLRFGGQELDLEIDKLENLEIIVASGSDASTLTQLYNTSDIVVDDWIKFKVTEWIYVAVYPKANSIKNSFHLNYKKEDVLPVRRKYSEQLIANDMQLGITLGGLALFLIILFLIYLKKRNDKRKKQNIGSNSGSLNNSRLEGGHSIKAKDNERQYSKVLDKSKDYDENALSFR</sequence>
<keyword evidence="2" id="KW-1133">Transmembrane helix</keyword>
<evidence type="ECO:0000313" key="3">
    <source>
        <dbReference type="EMBL" id="CDW74247.1"/>
    </source>
</evidence>
<evidence type="ECO:0000256" key="2">
    <source>
        <dbReference type="SAM" id="Phobius"/>
    </source>
</evidence>
<keyword evidence="2" id="KW-0472">Membrane</keyword>
<dbReference type="InParanoid" id="A0A077ZYH3"/>
<accession>A0A077ZYH3</accession>
<feature type="compositionally biased region" description="Low complexity" evidence="1">
    <location>
        <begin position="185"/>
        <end position="198"/>
    </location>
</feature>
<dbReference type="AlphaFoldDB" id="A0A077ZYH3"/>
<dbReference type="EMBL" id="CCKQ01003138">
    <property type="protein sequence ID" value="CDW74247.1"/>
    <property type="molecule type" value="Genomic_DNA"/>
</dbReference>
<dbReference type="Proteomes" id="UP000039865">
    <property type="component" value="Unassembled WGS sequence"/>
</dbReference>
<name>A0A077ZYH3_STYLE</name>
<feature type="region of interest" description="Disordered" evidence="1">
    <location>
        <begin position="182"/>
        <end position="212"/>
    </location>
</feature>
<gene>
    <name evidence="3" type="primary">Contig15845.g16888</name>
    <name evidence="3" type="ORF">STYLEM_3241</name>
</gene>
<feature type="compositionally biased region" description="Basic and acidic residues" evidence="1">
    <location>
        <begin position="199"/>
        <end position="212"/>
    </location>
</feature>
<reference evidence="3 4" key="1">
    <citation type="submission" date="2014-06" db="EMBL/GenBank/DDBJ databases">
        <authorList>
            <person name="Swart Estienne"/>
        </authorList>
    </citation>
    <scope>NUCLEOTIDE SEQUENCE [LARGE SCALE GENOMIC DNA]</scope>
    <source>
        <strain evidence="3 4">130c</strain>
    </source>
</reference>
<proteinExistence type="predicted"/>
<keyword evidence="4" id="KW-1185">Reference proteome</keyword>
<keyword evidence="2" id="KW-0812">Transmembrane</keyword>
<feature type="transmembrane region" description="Helical" evidence="2">
    <location>
        <begin position="153"/>
        <end position="174"/>
    </location>
</feature>
<organism evidence="3 4">
    <name type="scientific">Stylonychia lemnae</name>
    <name type="common">Ciliate</name>
    <dbReference type="NCBI Taxonomy" id="5949"/>
    <lineage>
        <taxon>Eukaryota</taxon>
        <taxon>Sar</taxon>
        <taxon>Alveolata</taxon>
        <taxon>Ciliophora</taxon>
        <taxon>Intramacronucleata</taxon>
        <taxon>Spirotrichea</taxon>
        <taxon>Stichotrichia</taxon>
        <taxon>Sporadotrichida</taxon>
        <taxon>Oxytrichidae</taxon>
        <taxon>Stylonychinae</taxon>
        <taxon>Stylonychia</taxon>
    </lineage>
</organism>
<protein>
    <submittedName>
        <fullName evidence="3">Uncharacterized protein</fullName>
    </submittedName>
</protein>
<evidence type="ECO:0000313" key="4">
    <source>
        <dbReference type="Proteomes" id="UP000039865"/>
    </source>
</evidence>